<dbReference type="Proteomes" id="UP000334820">
    <property type="component" value="Unassembled WGS sequence"/>
</dbReference>
<dbReference type="EMBL" id="BKZV01000002">
    <property type="protein sequence ID" value="GER83240.1"/>
    <property type="molecule type" value="Genomic_DNA"/>
</dbReference>
<evidence type="ECO:0000313" key="2">
    <source>
        <dbReference type="Proteomes" id="UP000334820"/>
    </source>
</evidence>
<comment type="caution">
    <text evidence="1">The sequence shown here is derived from an EMBL/GenBank/DDBJ whole genome shotgun (WGS) entry which is preliminary data.</text>
</comment>
<name>A0A5J4K980_9CHLR</name>
<dbReference type="AlphaFoldDB" id="A0A5J4K980"/>
<evidence type="ECO:0000313" key="1">
    <source>
        <dbReference type="EMBL" id="GER83240.1"/>
    </source>
</evidence>
<sequence>MGVGCTVALQGASQLNRSVKSSNKAQTEQKRLIQGALRLRRLKVSFALSIVFAYPFLSKA</sequence>
<organism evidence="1 2">
    <name type="scientific">Thermogemmatispora aurantia</name>
    <dbReference type="NCBI Taxonomy" id="2045279"/>
    <lineage>
        <taxon>Bacteria</taxon>
        <taxon>Bacillati</taxon>
        <taxon>Chloroflexota</taxon>
        <taxon>Ktedonobacteria</taxon>
        <taxon>Thermogemmatisporales</taxon>
        <taxon>Thermogemmatisporaceae</taxon>
        <taxon>Thermogemmatispora</taxon>
    </lineage>
</organism>
<reference evidence="1 2" key="1">
    <citation type="journal article" date="2019" name="Int. J. Syst. Evol. Microbiol.">
        <title>Thermogemmatispora aurantia sp. nov. and Thermogemmatispora argillosa sp. nov., within the class Ktedonobacteria, and emended description of the genus Thermogemmatispora.</title>
        <authorList>
            <person name="Zheng Y."/>
            <person name="Wang C.M."/>
            <person name="Sakai Y."/>
            <person name="Abe K."/>
            <person name="Yokota A."/>
            <person name="Yabe S."/>
        </authorList>
    </citation>
    <scope>NUCLEOTIDE SEQUENCE [LARGE SCALE GENOMIC DNA]</scope>
    <source>
        <strain evidence="1 2">A1-2</strain>
    </source>
</reference>
<proteinExistence type="predicted"/>
<accession>A0A5J4K980</accession>
<keyword evidence="2" id="KW-1185">Reference proteome</keyword>
<protein>
    <submittedName>
        <fullName evidence="1">Uncharacterized protein</fullName>
    </submittedName>
</protein>
<gene>
    <name evidence="1" type="ORF">KTAU_18770</name>
</gene>